<evidence type="ECO:0000259" key="1">
    <source>
        <dbReference type="Pfam" id="PF08531"/>
    </source>
</evidence>
<dbReference type="InterPro" id="IPR013783">
    <property type="entry name" value="Ig-like_fold"/>
</dbReference>
<dbReference type="Gene3D" id="2.60.40.10">
    <property type="entry name" value="Immunoglobulins"/>
    <property type="match status" value="1"/>
</dbReference>
<evidence type="ECO:0000313" key="2">
    <source>
        <dbReference type="EMBL" id="KAA4035103.1"/>
    </source>
</evidence>
<dbReference type="Pfam" id="PF08531">
    <property type="entry name" value="Bac_rhamnosid_N"/>
    <property type="match status" value="1"/>
</dbReference>
<accession>A0A641S848</accession>
<proteinExistence type="predicted"/>
<protein>
    <submittedName>
        <fullName evidence="2">Hydrolase</fullName>
    </submittedName>
</protein>
<organism evidence="2">
    <name type="scientific">Bacteroides ovatus</name>
    <dbReference type="NCBI Taxonomy" id="28116"/>
    <lineage>
        <taxon>Bacteria</taxon>
        <taxon>Pseudomonadati</taxon>
        <taxon>Bacteroidota</taxon>
        <taxon>Bacteroidia</taxon>
        <taxon>Bacteroidales</taxon>
        <taxon>Bacteroidaceae</taxon>
        <taxon>Bacteroides</taxon>
    </lineage>
</organism>
<keyword evidence="2" id="KW-0378">Hydrolase</keyword>
<dbReference type="Gene3D" id="2.60.120.260">
    <property type="entry name" value="Galactose-binding domain-like"/>
    <property type="match status" value="1"/>
</dbReference>
<dbReference type="InterPro" id="IPR016007">
    <property type="entry name" value="Alpha_rhamnosid"/>
</dbReference>
<dbReference type="InterPro" id="IPR013737">
    <property type="entry name" value="Bac_rhamnosid_N"/>
</dbReference>
<feature type="non-terminal residue" evidence="2">
    <location>
        <position position="206"/>
    </location>
</feature>
<dbReference type="Pfam" id="PF25788">
    <property type="entry name" value="Ig_Rha78A_N"/>
    <property type="match status" value="1"/>
</dbReference>
<dbReference type="GO" id="GO:0016787">
    <property type="term" value="F:hydrolase activity"/>
    <property type="evidence" value="ECO:0007669"/>
    <property type="project" value="UniProtKB-KW"/>
</dbReference>
<dbReference type="AlphaFoldDB" id="A0A641S848"/>
<dbReference type="EMBL" id="VWKO01000018">
    <property type="protein sequence ID" value="KAA4035103.1"/>
    <property type="molecule type" value="Genomic_DNA"/>
</dbReference>
<gene>
    <name evidence="2" type="ORF">F3D60_04695</name>
</gene>
<sequence length="206" mass="22922">MQEGLVVVEGSPRLGWVMESPENGTRQSAYEIDIREAFTGRSVWNSGKVYSSQSQLVSTKGADIRPDNSFNYSWRVRVWDETDTPSEWSSEAKFRAVPERLSSSGQWIGAITRQNAHLPEGRKFHGGELKKPEVKAAWEAVDTLAKKSICLRRTFQVGDAKEGGANRKPGKKIVEATAYVCGLGFYEFSLNGKKVGNSEFAPLWSD</sequence>
<reference evidence="2" key="1">
    <citation type="journal article" date="2019" name="Nat. Med.">
        <title>A library of human gut bacterial isolates paired with longitudinal multiomics data enables mechanistic microbiome research.</title>
        <authorList>
            <person name="Poyet M."/>
            <person name="Groussin M."/>
            <person name="Gibbons S.M."/>
            <person name="Avila-Pacheco J."/>
            <person name="Jiang X."/>
            <person name="Kearney S.M."/>
            <person name="Perrotta A.R."/>
            <person name="Berdy B."/>
            <person name="Zhao S."/>
            <person name="Lieberman T.D."/>
            <person name="Swanson P.K."/>
            <person name="Smith M."/>
            <person name="Roesemann S."/>
            <person name="Alexander J.E."/>
            <person name="Rich S.A."/>
            <person name="Livny J."/>
            <person name="Vlamakis H."/>
            <person name="Clish C."/>
            <person name="Bullock K."/>
            <person name="Deik A."/>
            <person name="Scott J."/>
            <person name="Pierce K.A."/>
            <person name="Xavier R.J."/>
            <person name="Alm E.J."/>
        </authorList>
    </citation>
    <scope>NUCLEOTIDE SEQUENCE</scope>
    <source>
        <strain evidence="2">BIOML-A147</strain>
    </source>
</reference>
<dbReference type="PANTHER" id="PTHR33307:SF11">
    <property type="entry name" value="ALPHA-L-RHAMNOSIDASE"/>
    <property type="match status" value="1"/>
</dbReference>
<comment type="caution">
    <text evidence="2">The sequence shown here is derived from an EMBL/GenBank/DDBJ whole genome shotgun (WGS) entry which is preliminary data.</text>
</comment>
<name>A0A641S848_BACOV</name>
<feature type="domain" description="Bacterial alpha-L-rhamnosidase N-terminal" evidence="1">
    <location>
        <begin position="171"/>
        <end position="206"/>
    </location>
</feature>
<dbReference type="PANTHER" id="PTHR33307">
    <property type="entry name" value="ALPHA-RHAMNOSIDASE (EUROFUNG)"/>
    <property type="match status" value="1"/>
</dbReference>